<gene>
    <name evidence="4" type="ORF">LLUT_LOCUS5564</name>
</gene>
<accession>A0AAV1W515</accession>
<dbReference type="Pfam" id="PF03195">
    <property type="entry name" value="LOB"/>
    <property type="match status" value="1"/>
</dbReference>
<dbReference type="AlphaFoldDB" id="A0AAV1W515"/>
<feature type="compositionally biased region" description="Basic and acidic residues" evidence="2">
    <location>
        <begin position="12"/>
        <end position="24"/>
    </location>
</feature>
<evidence type="ECO:0000256" key="1">
    <source>
        <dbReference type="ARBA" id="ARBA00005474"/>
    </source>
</evidence>
<organism evidence="4 5">
    <name type="scientific">Lupinus luteus</name>
    <name type="common">European yellow lupine</name>
    <dbReference type="NCBI Taxonomy" id="3873"/>
    <lineage>
        <taxon>Eukaryota</taxon>
        <taxon>Viridiplantae</taxon>
        <taxon>Streptophyta</taxon>
        <taxon>Embryophyta</taxon>
        <taxon>Tracheophyta</taxon>
        <taxon>Spermatophyta</taxon>
        <taxon>Magnoliopsida</taxon>
        <taxon>eudicotyledons</taxon>
        <taxon>Gunneridae</taxon>
        <taxon>Pentapetalae</taxon>
        <taxon>rosids</taxon>
        <taxon>fabids</taxon>
        <taxon>Fabales</taxon>
        <taxon>Fabaceae</taxon>
        <taxon>Papilionoideae</taxon>
        <taxon>50 kb inversion clade</taxon>
        <taxon>genistoids sensu lato</taxon>
        <taxon>core genistoids</taxon>
        <taxon>Genisteae</taxon>
        <taxon>Lupinus</taxon>
    </lineage>
</organism>
<dbReference type="Proteomes" id="UP001497480">
    <property type="component" value="Unassembled WGS sequence"/>
</dbReference>
<dbReference type="EMBL" id="CAXHTB010000004">
    <property type="protein sequence ID" value="CAL0304504.1"/>
    <property type="molecule type" value="Genomic_DNA"/>
</dbReference>
<dbReference type="PANTHER" id="PTHR31301">
    <property type="entry name" value="LOB DOMAIN-CONTAINING PROTEIN 4-RELATED"/>
    <property type="match status" value="1"/>
</dbReference>
<evidence type="ECO:0000256" key="2">
    <source>
        <dbReference type="SAM" id="MobiDB-lite"/>
    </source>
</evidence>
<keyword evidence="5" id="KW-1185">Reference proteome</keyword>
<evidence type="ECO:0000259" key="3">
    <source>
        <dbReference type="PROSITE" id="PS50891"/>
    </source>
</evidence>
<name>A0AAV1W515_LUPLU</name>
<protein>
    <recommendedName>
        <fullName evidence="3">LOB domain-containing protein</fullName>
    </recommendedName>
</protein>
<evidence type="ECO:0000313" key="5">
    <source>
        <dbReference type="Proteomes" id="UP001497480"/>
    </source>
</evidence>
<feature type="domain" description="LOB" evidence="3">
    <location>
        <begin position="1"/>
        <end position="87"/>
    </location>
</feature>
<evidence type="ECO:0000313" key="4">
    <source>
        <dbReference type="EMBL" id="CAL0304504.1"/>
    </source>
</evidence>
<comment type="similarity">
    <text evidence="1">Belongs to the LOB domain-containing protein family.</text>
</comment>
<dbReference type="PROSITE" id="PS50891">
    <property type="entry name" value="LOB"/>
    <property type="match status" value="1"/>
</dbReference>
<dbReference type="PANTHER" id="PTHR31301:SF15">
    <property type="entry name" value="LOB DOMAIN-CONTAINING PROTEIN 12"/>
    <property type="match status" value="1"/>
</dbReference>
<comment type="caution">
    <text evidence="4">The sequence shown here is derived from an EMBL/GenBank/DDBJ whole genome shotgun (WGS) entry which is preliminary data.</text>
</comment>
<sequence length="133" mass="14847">MAPEMEVCFGEDSGKEDLEQHECSAGEATAPAGEPLPQQRADAVSSFIYEAIAKVRDPVYGCVGAISYLQNMVYELQLQLVVAQTEMLCVQMQHEPMMPNTEFEPIIPQYLNDYASSSNVIHDSSLKREDIWT</sequence>
<feature type="region of interest" description="Disordered" evidence="2">
    <location>
        <begin position="1"/>
        <end position="37"/>
    </location>
</feature>
<reference evidence="4 5" key="1">
    <citation type="submission" date="2024-03" db="EMBL/GenBank/DDBJ databases">
        <authorList>
            <person name="Martinez-Hernandez J."/>
        </authorList>
    </citation>
    <scope>NUCLEOTIDE SEQUENCE [LARGE SCALE GENOMIC DNA]</scope>
</reference>
<proteinExistence type="inferred from homology"/>
<dbReference type="InterPro" id="IPR004883">
    <property type="entry name" value="LOB"/>
</dbReference>